<proteinExistence type="predicted"/>
<reference evidence="1" key="1">
    <citation type="journal article" date="2023" name="Mol. Biol. Evol.">
        <title>Third-Generation Sequencing Reveals the Adaptive Role of the Epigenome in Three Deep-Sea Polychaetes.</title>
        <authorList>
            <person name="Perez M."/>
            <person name="Aroh O."/>
            <person name="Sun Y."/>
            <person name="Lan Y."/>
            <person name="Juniper S.K."/>
            <person name="Young C.R."/>
            <person name="Angers B."/>
            <person name="Qian P.Y."/>
        </authorList>
    </citation>
    <scope>NUCLEOTIDE SEQUENCE</scope>
    <source>
        <strain evidence="1">R07B-5</strain>
    </source>
</reference>
<sequence>MKTESECGVEKTTYLKEECPSGSNCWIFKSTVSGSVSYARGCYNETDCSDNTQEQCATVGDTEICKKCCSTNLCNSGELDLSSDAPKVVLYLSTLVAAVAAFLLL</sequence>
<organism evidence="1 2">
    <name type="scientific">Ridgeia piscesae</name>
    <name type="common">Tubeworm</name>
    <dbReference type="NCBI Taxonomy" id="27915"/>
    <lineage>
        <taxon>Eukaryota</taxon>
        <taxon>Metazoa</taxon>
        <taxon>Spiralia</taxon>
        <taxon>Lophotrochozoa</taxon>
        <taxon>Annelida</taxon>
        <taxon>Polychaeta</taxon>
        <taxon>Sedentaria</taxon>
        <taxon>Canalipalpata</taxon>
        <taxon>Sabellida</taxon>
        <taxon>Siboglinidae</taxon>
        <taxon>Ridgeia</taxon>
    </lineage>
</organism>
<dbReference type="InterPro" id="IPR045860">
    <property type="entry name" value="Snake_toxin-like_sf"/>
</dbReference>
<accession>A0AAD9P4H3</accession>
<evidence type="ECO:0000313" key="1">
    <source>
        <dbReference type="EMBL" id="KAK2187975.1"/>
    </source>
</evidence>
<evidence type="ECO:0000313" key="2">
    <source>
        <dbReference type="Proteomes" id="UP001209878"/>
    </source>
</evidence>
<name>A0AAD9P4H3_RIDPI</name>
<comment type="caution">
    <text evidence="1">The sequence shown here is derived from an EMBL/GenBank/DDBJ whole genome shotgun (WGS) entry which is preliminary data.</text>
</comment>
<dbReference type="SUPFAM" id="SSF57302">
    <property type="entry name" value="Snake toxin-like"/>
    <property type="match status" value="1"/>
</dbReference>
<gene>
    <name evidence="1" type="ORF">NP493_148g04052</name>
</gene>
<dbReference type="EMBL" id="JAODUO010000148">
    <property type="protein sequence ID" value="KAK2187975.1"/>
    <property type="molecule type" value="Genomic_DNA"/>
</dbReference>
<dbReference type="Proteomes" id="UP001209878">
    <property type="component" value="Unassembled WGS sequence"/>
</dbReference>
<protein>
    <submittedName>
        <fullName evidence="1">Uncharacterized protein</fullName>
    </submittedName>
</protein>
<keyword evidence="2" id="KW-1185">Reference proteome</keyword>
<dbReference type="AlphaFoldDB" id="A0AAD9P4H3"/>